<sequence>MEFMPDETDGMHDEEQHNRLPQGDTVTKKMTATIPPKERTHNRTPHSERRLPQDDDEMQYFRHISVRHEHQKKALLIGISYEENEEDGTLEGPHTGILELRMMLIKQYGYADRNIVVMLDSQQVPVKLRPTHNNILEQIDIMVHGAQAGDHFFFAFSGHSGQVTNSEEDGQDELIIANDGKDLVDNVLKAHLVDPLPVGSSLVAFLDTCHSGSLLDLTHHQCNRVYTPRISKGYRKTDFHWNANVRRDAVNETAAFHHDSTNVHKTVSTMIVESPSPPEFPIARSAKETRSKGIRTPEAAHVICISVCTDVQRAWEGTSIIPDTHPLLCDLMVRLTHQTHEQCLDIHEFTPQYKRGPHSNSFYGEMVNFQDPQVASHMPLNMDERFEL</sequence>
<dbReference type="InterPro" id="IPR011600">
    <property type="entry name" value="Pept_C14_caspase"/>
</dbReference>
<dbReference type="PANTHER" id="PTHR48104">
    <property type="entry name" value="METACASPASE-4"/>
    <property type="match status" value="1"/>
</dbReference>
<dbReference type="GO" id="GO:0006508">
    <property type="term" value="P:proteolysis"/>
    <property type="evidence" value="ECO:0007669"/>
    <property type="project" value="InterPro"/>
</dbReference>
<dbReference type="GO" id="GO:0005737">
    <property type="term" value="C:cytoplasm"/>
    <property type="evidence" value="ECO:0007669"/>
    <property type="project" value="TreeGrafter"/>
</dbReference>
<reference evidence="5" key="2">
    <citation type="submission" date="2015-01" db="EMBL/GenBank/DDBJ databases">
        <title>Evolutionary Origins and Diversification of the Mycorrhizal Mutualists.</title>
        <authorList>
            <consortium name="DOE Joint Genome Institute"/>
            <consortium name="Mycorrhizal Genomics Consortium"/>
            <person name="Kohler A."/>
            <person name="Kuo A."/>
            <person name="Nagy L.G."/>
            <person name="Floudas D."/>
            <person name="Copeland A."/>
            <person name="Barry K.W."/>
            <person name="Cichocki N."/>
            <person name="Veneault-Fourrey C."/>
            <person name="LaButti K."/>
            <person name="Lindquist E.A."/>
            <person name="Lipzen A."/>
            <person name="Lundell T."/>
            <person name="Morin E."/>
            <person name="Murat C."/>
            <person name="Riley R."/>
            <person name="Ohm R."/>
            <person name="Sun H."/>
            <person name="Tunlid A."/>
            <person name="Henrissat B."/>
            <person name="Grigoriev I.V."/>
            <person name="Hibbett D.S."/>
            <person name="Martin F."/>
        </authorList>
    </citation>
    <scope>NUCLEOTIDE SEQUENCE [LARGE SCALE GENOMIC DNA]</scope>
    <source>
        <strain evidence="5">F 1598</strain>
    </source>
</reference>
<dbReference type="AlphaFoldDB" id="A0A0C3EIT8"/>
<dbReference type="OrthoDB" id="3223806at2759"/>
<accession>A0A0C3EIT8</accession>
<evidence type="ECO:0000256" key="2">
    <source>
        <dbReference type="SAM" id="MobiDB-lite"/>
    </source>
</evidence>
<dbReference type="PANTHER" id="PTHR48104:SF30">
    <property type="entry name" value="METACASPASE-1"/>
    <property type="match status" value="1"/>
</dbReference>
<dbReference type="Pfam" id="PF00656">
    <property type="entry name" value="Peptidase_C14"/>
    <property type="match status" value="1"/>
</dbReference>
<feature type="region of interest" description="Disordered" evidence="2">
    <location>
        <begin position="1"/>
        <end position="55"/>
    </location>
</feature>
<evidence type="ECO:0000259" key="3">
    <source>
        <dbReference type="Pfam" id="PF00656"/>
    </source>
</evidence>
<protein>
    <recommendedName>
        <fullName evidence="3">Peptidase C14 caspase domain-containing protein</fullName>
    </recommendedName>
</protein>
<dbReference type="InterPro" id="IPR050452">
    <property type="entry name" value="Metacaspase"/>
</dbReference>
<evidence type="ECO:0000313" key="4">
    <source>
        <dbReference type="EMBL" id="KIM72545.1"/>
    </source>
</evidence>
<feature type="compositionally biased region" description="Basic and acidic residues" evidence="2">
    <location>
        <begin position="9"/>
        <end position="18"/>
    </location>
</feature>
<dbReference type="EMBL" id="KN833123">
    <property type="protein sequence ID" value="KIM72545.1"/>
    <property type="molecule type" value="Genomic_DNA"/>
</dbReference>
<dbReference type="Proteomes" id="UP000054166">
    <property type="component" value="Unassembled WGS sequence"/>
</dbReference>
<feature type="compositionally biased region" description="Basic and acidic residues" evidence="2">
    <location>
        <begin position="36"/>
        <end position="53"/>
    </location>
</feature>
<proteinExistence type="inferred from homology"/>
<organism evidence="4 5">
    <name type="scientific">Piloderma croceum (strain F 1598)</name>
    <dbReference type="NCBI Taxonomy" id="765440"/>
    <lineage>
        <taxon>Eukaryota</taxon>
        <taxon>Fungi</taxon>
        <taxon>Dikarya</taxon>
        <taxon>Basidiomycota</taxon>
        <taxon>Agaricomycotina</taxon>
        <taxon>Agaricomycetes</taxon>
        <taxon>Agaricomycetidae</taxon>
        <taxon>Atheliales</taxon>
        <taxon>Atheliaceae</taxon>
        <taxon>Piloderma</taxon>
    </lineage>
</organism>
<keyword evidence="5" id="KW-1185">Reference proteome</keyword>
<name>A0A0C3EIT8_PILCF</name>
<dbReference type="InParanoid" id="A0A0C3EIT8"/>
<gene>
    <name evidence="4" type="ORF">PILCRDRAFT_16037</name>
</gene>
<reference evidence="4 5" key="1">
    <citation type="submission" date="2014-04" db="EMBL/GenBank/DDBJ databases">
        <authorList>
            <consortium name="DOE Joint Genome Institute"/>
            <person name="Kuo A."/>
            <person name="Tarkka M."/>
            <person name="Buscot F."/>
            <person name="Kohler A."/>
            <person name="Nagy L.G."/>
            <person name="Floudas D."/>
            <person name="Copeland A."/>
            <person name="Barry K.W."/>
            <person name="Cichocki N."/>
            <person name="Veneault-Fourrey C."/>
            <person name="LaButti K."/>
            <person name="Lindquist E.A."/>
            <person name="Lipzen A."/>
            <person name="Lundell T."/>
            <person name="Morin E."/>
            <person name="Murat C."/>
            <person name="Sun H."/>
            <person name="Tunlid A."/>
            <person name="Henrissat B."/>
            <person name="Grigoriev I.V."/>
            <person name="Hibbett D.S."/>
            <person name="Martin F."/>
            <person name="Nordberg H.P."/>
            <person name="Cantor M.N."/>
            <person name="Hua S.X."/>
        </authorList>
    </citation>
    <scope>NUCLEOTIDE SEQUENCE [LARGE SCALE GENOMIC DNA]</scope>
    <source>
        <strain evidence="4 5">F 1598</strain>
    </source>
</reference>
<evidence type="ECO:0000313" key="5">
    <source>
        <dbReference type="Proteomes" id="UP000054166"/>
    </source>
</evidence>
<dbReference type="HOGENOM" id="CLU_029389_6_2_1"/>
<dbReference type="Gene3D" id="3.40.50.12660">
    <property type="match status" value="1"/>
</dbReference>
<evidence type="ECO:0000256" key="1">
    <source>
        <dbReference type="ARBA" id="ARBA00009005"/>
    </source>
</evidence>
<dbReference type="GO" id="GO:0004197">
    <property type="term" value="F:cysteine-type endopeptidase activity"/>
    <property type="evidence" value="ECO:0007669"/>
    <property type="project" value="InterPro"/>
</dbReference>
<feature type="domain" description="Peptidase C14 caspase" evidence="3">
    <location>
        <begin position="72"/>
        <end position="318"/>
    </location>
</feature>
<comment type="similarity">
    <text evidence="1">Belongs to the peptidase C14B family.</text>
</comment>